<dbReference type="KEGG" id="pre:PCA10_08960"/>
<accession>S6AMC4</accession>
<gene>
    <name evidence="2" type="ORF">PCA10_08960</name>
</gene>
<feature type="coiled-coil region" evidence="1">
    <location>
        <begin position="15"/>
        <end position="78"/>
    </location>
</feature>
<dbReference type="EMBL" id="AP013068">
    <property type="protein sequence ID" value="BAN46628.1"/>
    <property type="molecule type" value="Genomic_DNA"/>
</dbReference>
<dbReference type="Proteomes" id="UP000015503">
    <property type="component" value="Chromosome"/>
</dbReference>
<keyword evidence="1" id="KW-0175">Coiled coil</keyword>
<protein>
    <submittedName>
        <fullName evidence="2">Uncharacterized protein</fullName>
    </submittedName>
</protein>
<dbReference type="HOGENOM" id="CLU_2524985_0_0_6"/>
<dbReference type="PATRIC" id="fig|1245471.3.peg.901"/>
<dbReference type="eggNOG" id="ENOG5031HHI">
    <property type="taxonomic scope" value="Bacteria"/>
</dbReference>
<organism evidence="2 3">
    <name type="scientific">Metapseudomonas resinovorans NBRC 106553</name>
    <dbReference type="NCBI Taxonomy" id="1245471"/>
    <lineage>
        <taxon>Bacteria</taxon>
        <taxon>Pseudomonadati</taxon>
        <taxon>Pseudomonadota</taxon>
        <taxon>Gammaproteobacteria</taxon>
        <taxon>Pseudomonadales</taxon>
        <taxon>Pseudomonadaceae</taxon>
        <taxon>Metapseudomonas</taxon>
    </lineage>
</organism>
<evidence type="ECO:0000313" key="2">
    <source>
        <dbReference type="EMBL" id="BAN46628.1"/>
    </source>
</evidence>
<dbReference type="STRING" id="1245471.PCA10_08960"/>
<sequence length="92" mass="10296">MSATLLLSDADFQSAPRLSAERQAANERLERLQQQRELLQRRILRVEEGSEPLDGSSLASLHMRLEGLDQDLERQRRRANGQCCNCGGGCKG</sequence>
<proteinExistence type="predicted"/>
<dbReference type="AlphaFoldDB" id="S6AMC4"/>
<evidence type="ECO:0000313" key="3">
    <source>
        <dbReference type="Proteomes" id="UP000015503"/>
    </source>
</evidence>
<dbReference type="RefSeq" id="WP_016490830.1">
    <property type="nucleotide sequence ID" value="NC_021499.1"/>
</dbReference>
<name>S6AMC4_METRE</name>
<reference evidence="2 3" key="1">
    <citation type="journal article" date="2013" name="Genome Announc.">
        <title>Complete Genome Sequence of the Carbazole Degrader Pseudomonas resinovorans Strain CA10 (NBRC 106553).</title>
        <authorList>
            <person name="Shintani M."/>
            <person name="Hosoyama A."/>
            <person name="Ohji S."/>
            <person name="Tsuchikane K."/>
            <person name="Takarada H."/>
            <person name="Yamazoe A."/>
            <person name="Fujita N."/>
            <person name="Nojiri H."/>
        </authorList>
    </citation>
    <scope>NUCLEOTIDE SEQUENCE [LARGE SCALE GENOMIC DNA]</scope>
    <source>
        <strain evidence="2 3">NBRC 106553</strain>
    </source>
</reference>
<evidence type="ECO:0000256" key="1">
    <source>
        <dbReference type="SAM" id="Coils"/>
    </source>
</evidence>
<keyword evidence="3" id="KW-1185">Reference proteome</keyword>